<reference evidence="5" key="2">
    <citation type="submission" date="2015-01" db="EMBL/GenBank/DDBJ databases">
        <title>Evolutionary Origins and Diversification of the Mycorrhizal Mutualists.</title>
        <authorList>
            <consortium name="DOE Joint Genome Institute"/>
            <consortium name="Mycorrhizal Genomics Consortium"/>
            <person name="Kohler A."/>
            <person name="Kuo A."/>
            <person name="Nagy L.G."/>
            <person name="Floudas D."/>
            <person name="Copeland A."/>
            <person name="Barry K.W."/>
            <person name="Cichocki N."/>
            <person name="Veneault-Fourrey C."/>
            <person name="LaButti K."/>
            <person name="Lindquist E.A."/>
            <person name="Lipzen A."/>
            <person name="Lundell T."/>
            <person name="Morin E."/>
            <person name="Murat C."/>
            <person name="Riley R."/>
            <person name="Ohm R."/>
            <person name="Sun H."/>
            <person name="Tunlid A."/>
            <person name="Henrissat B."/>
            <person name="Grigoriev I.V."/>
            <person name="Hibbett D.S."/>
            <person name="Martin F."/>
        </authorList>
    </citation>
    <scope>NUCLEOTIDE SEQUENCE [LARGE SCALE GENOMIC DNA]</scope>
    <source>
        <strain evidence="5">Zn</strain>
    </source>
</reference>
<dbReference type="EMBL" id="KN832870">
    <property type="protein sequence ID" value="KIN08425.1"/>
    <property type="molecule type" value="Genomic_DNA"/>
</dbReference>
<accession>A0A0C3I003</accession>
<keyword evidence="1" id="KW-0479">Metal-binding</keyword>
<organism evidence="4 5">
    <name type="scientific">Oidiodendron maius (strain Zn)</name>
    <dbReference type="NCBI Taxonomy" id="913774"/>
    <lineage>
        <taxon>Eukaryota</taxon>
        <taxon>Fungi</taxon>
        <taxon>Dikarya</taxon>
        <taxon>Ascomycota</taxon>
        <taxon>Pezizomycotina</taxon>
        <taxon>Leotiomycetes</taxon>
        <taxon>Leotiomycetes incertae sedis</taxon>
        <taxon>Myxotrichaceae</taxon>
        <taxon>Oidiodendron</taxon>
    </lineage>
</organism>
<evidence type="ECO:0000256" key="2">
    <source>
        <dbReference type="ARBA" id="ARBA00022833"/>
    </source>
</evidence>
<sequence>MTLADTADQYFTYESRLTSFQTAQQLSKRTSNANSNIPKTLKWPHQSPSAQELAKAGFFYNPTHANPDNVVCFLCHKSLDGWEEDDDPVAEHLKHSADCGWAIVAAVERQDGNFSGECPTSTRMIDARRATFADKWPHENKKGWKCKIKQMVDAGWKYTPTPEYDDTATCTYCSLALDGWEQADKPLDEHYKRSPDCPFFALSNEYNKQGSARKSKAKKDRGSKASRLSAQSTFTAASDVASLADLPADDDDSILTTATNATATPAAKKMDKRKRTTTGRSRKTKAKKSEAVEVPLPAEFKDNDPPSSTEPSRAKRVGRPSRKPSARKPSARKPSARVASRKEEKRVSDVNKAQPSKPRGRPPKIPREPLTIVSATPPQKQGKRSQSPQSSDIENQPPSSKPSTVKKSATPRATSTRVPLSAATPALSPSKLNVISSLKSSNPWTVVDLDAIFLKTPSDENAIEQGLLDDTISKVKNSELTSPEKKMTVEEWIVYNGQVAEENLRNECERMVGTFEREGTRAMAALEGVECTE</sequence>
<protein>
    <recommendedName>
        <fullName evidence="6">BIR-domain-containing protein</fullName>
    </recommendedName>
</protein>
<dbReference type="PANTHER" id="PTHR46771">
    <property type="entry name" value="DETERIN"/>
    <property type="match status" value="1"/>
</dbReference>
<dbReference type="CDD" id="cd00022">
    <property type="entry name" value="BIR"/>
    <property type="match status" value="2"/>
</dbReference>
<feature type="compositionally biased region" description="Basic residues" evidence="3">
    <location>
        <begin position="314"/>
        <end position="335"/>
    </location>
</feature>
<dbReference type="InterPro" id="IPR001370">
    <property type="entry name" value="BIR_rpt"/>
</dbReference>
<keyword evidence="2" id="KW-0862">Zinc</keyword>
<reference evidence="4 5" key="1">
    <citation type="submission" date="2014-04" db="EMBL/GenBank/DDBJ databases">
        <authorList>
            <consortium name="DOE Joint Genome Institute"/>
            <person name="Kuo A."/>
            <person name="Martino E."/>
            <person name="Perotto S."/>
            <person name="Kohler A."/>
            <person name="Nagy L.G."/>
            <person name="Floudas D."/>
            <person name="Copeland A."/>
            <person name="Barry K.W."/>
            <person name="Cichocki N."/>
            <person name="Veneault-Fourrey C."/>
            <person name="LaButti K."/>
            <person name="Lindquist E.A."/>
            <person name="Lipzen A."/>
            <person name="Lundell T."/>
            <person name="Morin E."/>
            <person name="Murat C."/>
            <person name="Sun H."/>
            <person name="Tunlid A."/>
            <person name="Henrissat B."/>
            <person name="Grigoriev I.V."/>
            <person name="Hibbett D.S."/>
            <person name="Martin F."/>
            <person name="Nordberg H.P."/>
            <person name="Cantor M.N."/>
            <person name="Hua S.X."/>
        </authorList>
    </citation>
    <scope>NUCLEOTIDE SEQUENCE [LARGE SCALE GENOMIC DNA]</scope>
    <source>
        <strain evidence="4 5">Zn</strain>
    </source>
</reference>
<dbReference type="STRING" id="913774.A0A0C3I003"/>
<feature type="region of interest" description="Disordered" evidence="3">
    <location>
        <begin position="247"/>
        <end position="422"/>
    </location>
</feature>
<name>A0A0C3I003_OIDMZ</name>
<dbReference type="Gene3D" id="1.10.1170.10">
    <property type="entry name" value="Inhibitor Of Apoptosis Protein (2mihbC-IAP-1), Chain A"/>
    <property type="match status" value="2"/>
</dbReference>
<dbReference type="HOGENOM" id="CLU_010318_1_0_1"/>
<feature type="compositionally biased region" description="Low complexity" evidence="3">
    <location>
        <begin position="254"/>
        <end position="267"/>
    </location>
</feature>
<evidence type="ECO:0000256" key="3">
    <source>
        <dbReference type="SAM" id="MobiDB-lite"/>
    </source>
</evidence>
<dbReference type="OrthoDB" id="2196114at2759"/>
<gene>
    <name evidence="4" type="ORF">OIDMADRAFT_187821</name>
</gene>
<dbReference type="AlphaFoldDB" id="A0A0C3I003"/>
<feature type="compositionally biased region" description="Basic residues" evidence="3">
    <location>
        <begin position="211"/>
        <end position="221"/>
    </location>
</feature>
<feature type="compositionally biased region" description="Low complexity" evidence="3">
    <location>
        <begin position="397"/>
        <end position="411"/>
    </location>
</feature>
<feature type="compositionally biased region" description="Polar residues" evidence="3">
    <location>
        <begin position="373"/>
        <end position="396"/>
    </location>
</feature>
<dbReference type="PROSITE" id="PS50143">
    <property type="entry name" value="BIR_REPEAT_2"/>
    <property type="match status" value="2"/>
</dbReference>
<evidence type="ECO:0000313" key="4">
    <source>
        <dbReference type="EMBL" id="KIN08425.1"/>
    </source>
</evidence>
<evidence type="ECO:0008006" key="6">
    <source>
        <dbReference type="Google" id="ProtNLM"/>
    </source>
</evidence>
<dbReference type="PANTHER" id="PTHR46771:SF5">
    <property type="entry name" value="DETERIN"/>
    <property type="match status" value="1"/>
</dbReference>
<feature type="region of interest" description="Disordered" evidence="3">
    <location>
        <begin position="208"/>
        <end position="234"/>
    </location>
</feature>
<dbReference type="GO" id="GO:0046872">
    <property type="term" value="F:metal ion binding"/>
    <property type="evidence" value="ECO:0007669"/>
    <property type="project" value="UniProtKB-KW"/>
</dbReference>
<dbReference type="Pfam" id="PF00653">
    <property type="entry name" value="BIR"/>
    <property type="match status" value="2"/>
</dbReference>
<dbReference type="InParanoid" id="A0A0C3I003"/>
<evidence type="ECO:0000256" key="1">
    <source>
        <dbReference type="ARBA" id="ARBA00022723"/>
    </source>
</evidence>
<dbReference type="SUPFAM" id="SSF57924">
    <property type="entry name" value="Inhibitor of apoptosis (IAP) repeat"/>
    <property type="match status" value="2"/>
</dbReference>
<keyword evidence="5" id="KW-1185">Reference proteome</keyword>
<feature type="compositionally biased region" description="Basic residues" evidence="3">
    <location>
        <begin position="270"/>
        <end position="286"/>
    </location>
</feature>
<dbReference type="SMART" id="SM00238">
    <property type="entry name" value="BIR"/>
    <property type="match status" value="2"/>
</dbReference>
<evidence type="ECO:0000313" key="5">
    <source>
        <dbReference type="Proteomes" id="UP000054321"/>
    </source>
</evidence>
<dbReference type="Proteomes" id="UP000054321">
    <property type="component" value="Unassembled WGS sequence"/>
</dbReference>
<feature type="compositionally biased region" description="Basic and acidic residues" evidence="3">
    <location>
        <begin position="340"/>
        <end position="349"/>
    </location>
</feature>
<dbReference type="InterPro" id="IPR051190">
    <property type="entry name" value="Baculoviral_IAP"/>
</dbReference>
<proteinExistence type="predicted"/>